<evidence type="ECO:0000256" key="1">
    <source>
        <dbReference type="SAM" id="MobiDB-lite"/>
    </source>
</evidence>
<accession>A0A9Q0QNH1</accession>
<comment type="caution">
    <text evidence="2">The sequence shown here is derived from an EMBL/GenBank/DDBJ whole genome shotgun (WGS) entry which is preliminary data.</text>
</comment>
<feature type="compositionally biased region" description="Basic and acidic residues" evidence="1">
    <location>
        <begin position="102"/>
        <end position="121"/>
    </location>
</feature>
<evidence type="ECO:0000313" key="3">
    <source>
        <dbReference type="Proteomes" id="UP001141806"/>
    </source>
</evidence>
<dbReference type="Proteomes" id="UP001141806">
    <property type="component" value="Unassembled WGS sequence"/>
</dbReference>
<feature type="region of interest" description="Disordered" evidence="1">
    <location>
        <begin position="94"/>
        <end position="121"/>
    </location>
</feature>
<evidence type="ECO:0000313" key="2">
    <source>
        <dbReference type="EMBL" id="KAJ4966028.1"/>
    </source>
</evidence>
<gene>
    <name evidence="2" type="ORF">NE237_017877</name>
</gene>
<dbReference type="EMBL" id="JAMYWD010000007">
    <property type="protein sequence ID" value="KAJ4966028.1"/>
    <property type="molecule type" value="Genomic_DNA"/>
</dbReference>
<keyword evidence="3" id="KW-1185">Reference proteome</keyword>
<dbReference type="AlphaFoldDB" id="A0A9Q0QNH1"/>
<protein>
    <recommendedName>
        <fullName evidence="4">FAR1 domain-containing protein</fullName>
    </recommendedName>
</protein>
<name>A0A9Q0QNH1_9MAGN</name>
<evidence type="ECO:0008006" key="4">
    <source>
        <dbReference type="Google" id="ProtNLM"/>
    </source>
</evidence>
<sequence>MDPLFIECSSYGEGNGLECGENDADLVGRESDSDEEFGDIGTGSEVAFERYVRYAKAHGFAVRKQRTFNRDWGDRVVYRKDFVCFKACSGENKTNATGDSVHTNKETTHNDIDNTSKHGGIDGKKIQLSQSSLVFRGVQRTLGSSFTFS</sequence>
<proteinExistence type="predicted"/>
<reference evidence="2" key="1">
    <citation type="journal article" date="2023" name="Plant J.">
        <title>The genome of the king protea, Protea cynaroides.</title>
        <authorList>
            <person name="Chang J."/>
            <person name="Duong T.A."/>
            <person name="Schoeman C."/>
            <person name="Ma X."/>
            <person name="Roodt D."/>
            <person name="Barker N."/>
            <person name="Li Z."/>
            <person name="Van de Peer Y."/>
            <person name="Mizrachi E."/>
        </authorList>
    </citation>
    <scope>NUCLEOTIDE SEQUENCE</scope>
    <source>
        <tissue evidence="2">Young leaves</tissue>
    </source>
</reference>
<dbReference type="OrthoDB" id="1435710at2759"/>
<organism evidence="2 3">
    <name type="scientific">Protea cynaroides</name>
    <dbReference type="NCBI Taxonomy" id="273540"/>
    <lineage>
        <taxon>Eukaryota</taxon>
        <taxon>Viridiplantae</taxon>
        <taxon>Streptophyta</taxon>
        <taxon>Embryophyta</taxon>
        <taxon>Tracheophyta</taxon>
        <taxon>Spermatophyta</taxon>
        <taxon>Magnoliopsida</taxon>
        <taxon>Proteales</taxon>
        <taxon>Proteaceae</taxon>
        <taxon>Protea</taxon>
    </lineage>
</organism>